<dbReference type="Gene3D" id="1.10.510.10">
    <property type="entry name" value="Transferase(Phosphotransferase) domain 1"/>
    <property type="match status" value="1"/>
</dbReference>
<dbReference type="Pfam" id="PF07714">
    <property type="entry name" value="PK_Tyr_Ser-Thr"/>
    <property type="match status" value="1"/>
</dbReference>
<keyword evidence="6" id="KW-1185">Reference proteome</keyword>
<reference evidence="5 6" key="1">
    <citation type="submission" date="2024-02" db="EMBL/GenBank/DDBJ databases">
        <authorList>
            <person name="Vignale AGUSTIN F."/>
            <person name="Sosa J E."/>
            <person name="Modenutti C."/>
        </authorList>
    </citation>
    <scope>NUCLEOTIDE SEQUENCE [LARGE SCALE GENOMIC DNA]</scope>
</reference>
<feature type="compositionally biased region" description="Basic and acidic residues" evidence="3">
    <location>
        <begin position="460"/>
        <end position="469"/>
    </location>
</feature>
<sequence length="469" mass="53111">MAGFQPNAIVVEEANHAKANWIVMDRSFARDDYFHLSETNCNFFFVSADEVAVVYKYSHHGPETSEAKYGKSTPKCSKLISKSLYQQEVLHIHWTTPNYGGDYNQSFHPSLLASGKDEICREIDSSEQRENVEKGKSPWKETVLKGNIYAREFSEVNLLLRVPVQLSWEVILSITSRTRCMVFVNQSEDVVMYSGCLTDCQRQVTVTKFTGDFYDVVEAEKKAAMSIYHKNILGLMGYHRNENSTFLVFPSAIRGPLDIFLNGSKGKQAELAFREKMKIAVGIAQGVRYMHDENPLGPIVHGDLRPCNIYLTYDFQPLITSFGKATWLQQEHSSAIANNRCWHKDRLDPKSLASVKSDIFSFGVLLVRLFCRRSAPQDDKKLVEWARPLLSQRAYHKLLDEEVEDVDMYGMYKLVCAASLCIKTKPLSRSCMSEVISFLTGETYCAMQSSPSSEGSPVVDLKRESISAV</sequence>
<gene>
    <name evidence="5" type="ORF">ILEXP_LOCUS56263</name>
</gene>
<dbReference type="PROSITE" id="PS50011">
    <property type="entry name" value="PROTEIN_KINASE_DOM"/>
    <property type="match status" value="1"/>
</dbReference>
<dbReference type="PANTHER" id="PTHR27001">
    <property type="entry name" value="OS01G0253100 PROTEIN"/>
    <property type="match status" value="1"/>
</dbReference>
<evidence type="ECO:0000256" key="1">
    <source>
        <dbReference type="ARBA" id="ARBA00022741"/>
    </source>
</evidence>
<dbReference type="InterPro" id="IPR001245">
    <property type="entry name" value="Ser-Thr/Tyr_kinase_cat_dom"/>
</dbReference>
<evidence type="ECO:0000259" key="4">
    <source>
        <dbReference type="PROSITE" id="PS50011"/>
    </source>
</evidence>
<dbReference type="InterPro" id="IPR008266">
    <property type="entry name" value="Tyr_kinase_AS"/>
</dbReference>
<dbReference type="GO" id="GO:0005524">
    <property type="term" value="F:ATP binding"/>
    <property type="evidence" value="ECO:0007669"/>
    <property type="project" value="UniProtKB-KW"/>
</dbReference>
<dbReference type="SUPFAM" id="SSF56112">
    <property type="entry name" value="Protein kinase-like (PK-like)"/>
    <property type="match status" value="1"/>
</dbReference>
<evidence type="ECO:0000313" key="5">
    <source>
        <dbReference type="EMBL" id="CAK9185827.1"/>
    </source>
</evidence>
<proteinExistence type="predicted"/>
<evidence type="ECO:0000256" key="3">
    <source>
        <dbReference type="SAM" id="MobiDB-lite"/>
    </source>
</evidence>
<evidence type="ECO:0000256" key="2">
    <source>
        <dbReference type="ARBA" id="ARBA00022840"/>
    </source>
</evidence>
<dbReference type="InterPro" id="IPR000719">
    <property type="entry name" value="Prot_kinase_dom"/>
</dbReference>
<name>A0ABC8UYW6_9AQUA</name>
<dbReference type="Proteomes" id="UP001642360">
    <property type="component" value="Unassembled WGS sequence"/>
</dbReference>
<evidence type="ECO:0000313" key="6">
    <source>
        <dbReference type="Proteomes" id="UP001642360"/>
    </source>
</evidence>
<dbReference type="PROSITE" id="PS00109">
    <property type="entry name" value="PROTEIN_KINASE_TYR"/>
    <property type="match status" value="1"/>
</dbReference>
<organism evidence="5 6">
    <name type="scientific">Ilex paraguariensis</name>
    <name type="common">yerba mate</name>
    <dbReference type="NCBI Taxonomy" id="185542"/>
    <lineage>
        <taxon>Eukaryota</taxon>
        <taxon>Viridiplantae</taxon>
        <taxon>Streptophyta</taxon>
        <taxon>Embryophyta</taxon>
        <taxon>Tracheophyta</taxon>
        <taxon>Spermatophyta</taxon>
        <taxon>Magnoliopsida</taxon>
        <taxon>eudicotyledons</taxon>
        <taxon>Gunneridae</taxon>
        <taxon>Pentapetalae</taxon>
        <taxon>asterids</taxon>
        <taxon>campanulids</taxon>
        <taxon>Aquifoliales</taxon>
        <taxon>Aquifoliaceae</taxon>
        <taxon>Ilex</taxon>
    </lineage>
</organism>
<accession>A0ABC8UYW6</accession>
<dbReference type="EMBL" id="CAUOFW020009446">
    <property type="protein sequence ID" value="CAK9185827.1"/>
    <property type="molecule type" value="Genomic_DNA"/>
</dbReference>
<dbReference type="AlphaFoldDB" id="A0ABC8UYW6"/>
<comment type="caution">
    <text evidence="5">The sequence shown here is derived from an EMBL/GenBank/DDBJ whole genome shotgun (WGS) entry which is preliminary data.</text>
</comment>
<keyword evidence="2" id="KW-0067">ATP-binding</keyword>
<protein>
    <recommendedName>
        <fullName evidence="4">Protein kinase domain-containing protein</fullName>
    </recommendedName>
</protein>
<feature type="region of interest" description="Disordered" evidence="3">
    <location>
        <begin position="448"/>
        <end position="469"/>
    </location>
</feature>
<dbReference type="PANTHER" id="PTHR27001:SF801">
    <property type="entry name" value="INACTIVE PROTEIN KINASE SELMODRAFT_444075-LIKE"/>
    <property type="match status" value="1"/>
</dbReference>
<keyword evidence="1" id="KW-0547">Nucleotide-binding</keyword>
<feature type="domain" description="Protein kinase" evidence="4">
    <location>
        <begin position="168"/>
        <end position="439"/>
    </location>
</feature>
<dbReference type="InterPro" id="IPR011009">
    <property type="entry name" value="Kinase-like_dom_sf"/>
</dbReference>